<evidence type="ECO:0000313" key="2">
    <source>
        <dbReference type="Proteomes" id="UP001357485"/>
    </source>
</evidence>
<accession>A0ABR0M080</accession>
<protein>
    <submittedName>
        <fullName evidence="1">Uncharacterized protein</fullName>
    </submittedName>
</protein>
<comment type="caution">
    <text evidence="1">The sequence shown here is derived from an EMBL/GenBank/DDBJ whole genome shotgun (WGS) entry which is preliminary data.</text>
</comment>
<reference evidence="1 2" key="1">
    <citation type="submission" date="2023-08" db="EMBL/GenBank/DDBJ databases">
        <title>Black Yeasts Isolated from many extreme environments.</title>
        <authorList>
            <person name="Coleine C."/>
            <person name="Stajich J.E."/>
            <person name="Selbmann L."/>
        </authorList>
    </citation>
    <scope>NUCLEOTIDE SEQUENCE [LARGE SCALE GENOMIC DNA]</scope>
    <source>
        <strain evidence="1 2">CCFEE 536</strain>
    </source>
</reference>
<organism evidence="1 2">
    <name type="scientific">Cryomyces antarcticus</name>
    <dbReference type="NCBI Taxonomy" id="329879"/>
    <lineage>
        <taxon>Eukaryota</taxon>
        <taxon>Fungi</taxon>
        <taxon>Dikarya</taxon>
        <taxon>Ascomycota</taxon>
        <taxon>Pezizomycotina</taxon>
        <taxon>Dothideomycetes</taxon>
        <taxon>Dothideomycetes incertae sedis</taxon>
        <taxon>Cryomyces</taxon>
    </lineage>
</organism>
<proteinExistence type="predicted"/>
<name>A0ABR0M080_9PEZI</name>
<keyword evidence="2" id="KW-1185">Reference proteome</keyword>
<gene>
    <name evidence="1" type="ORF">LTR16_002534</name>
</gene>
<dbReference type="Proteomes" id="UP001357485">
    <property type="component" value="Unassembled WGS sequence"/>
</dbReference>
<evidence type="ECO:0000313" key="1">
    <source>
        <dbReference type="EMBL" id="KAK5256738.1"/>
    </source>
</evidence>
<dbReference type="EMBL" id="JAVRRA010008410">
    <property type="protein sequence ID" value="KAK5256738.1"/>
    <property type="molecule type" value="Genomic_DNA"/>
</dbReference>
<sequence>MAFEQSETFSQYGRIAFRLRGVAFPERTNALDVYLPVVKRYSLPDSMDATRRIVFDHFDLVTTWKGLSIGQARELHFWEKTFETCLGAMVEEAVTDQLNSSAIAIDNLEPIDLYNRVSSFIGTLGVKTFTVDLEKLMNHMIAHYERERERYTWFNAGGNVRTALKNFLRTGECFHQDIFQHPTIHVQFYMPSTPSTQGLFIDAEVLWRPPYVTFDDLTTTVSEGSEFRLLPRYREPLQGRAQRSFMLETEYFIGPHDGWLKG</sequence>